<feature type="domain" description="Major facilitator superfamily (MFS) profile" evidence="7">
    <location>
        <begin position="209"/>
        <end position="633"/>
    </location>
</feature>
<dbReference type="AlphaFoldDB" id="A0AAJ0DQD0"/>
<evidence type="ECO:0000256" key="1">
    <source>
        <dbReference type="ARBA" id="ARBA00004141"/>
    </source>
</evidence>
<keyword evidence="5 6" id="KW-0472">Membrane</keyword>
<keyword evidence="4 6" id="KW-1133">Transmembrane helix</keyword>
<keyword evidence="3 6" id="KW-0812">Transmembrane</keyword>
<name>A0AAJ0DQD0_9PEZI</name>
<evidence type="ECO:0000313" key="9">
    <source>
        <dbReference type="Proteomes" id="UP001239213"/>
    </source>
</evidence>
<feature type="transmembrane region" description="Helical" evidence="6">
    <location>
        <begin position="512"/>
        <end position="534"/>
    </location>
</feature>
<accession>A0AAJ0DQD0</accession>
<comment type="subcellular location">
    <subcellularLocation>
        <location evidence="1">Membrane</location>
        <topology evidence="1">Multi-pass membrane protein</topology>
    </subcellularLocation>
</comment>
<gene>
    <name evidence="8" type="ORF">CCUS01_12936</name>
</gene>
<feature type="transmembrane region" description="Helical" evidence="6">
    <location>
        <begin position="574"/>
        <end position="595"/>
    </location>
</feature>
<dbReference type="Proteomes" id="UP001239213">
    <property type="component" value="Unassembled WGS sequence"/>
</dbReference>
<sequence length="665" mass="73169">MNAQGIQPPGCNPTNGKAMSRPCLATYHSQLSPIPSTCVRTSLLQCDSGECWQEQHVGPCGHDGYHHTDKLLASDQESVLQSDISDWQWHHFPALCGCQVWGLELGKATFPSSQVAERLSSLLLFPSHLRTVQTPQPPVKMATHRSSIEKNDAVFEHRPSGESHLEKVPEAIEVGPYRVYGLSPEDADFFNNYPEEKRKKTFHKVDVRLIPMLALLYLICHIDRANIGNAKIEGMVEDLGMTGVQYNTVLSIFFIPYVLFEVPSNIILKKVKRPSFYLGTLTLCWGIIMTCTGLVRNFGGLMVTRILLGVFEAGFFPGAIYLTSYWYMPKDLAVRISYFYCASGLSGAFSGLLAAAIAEMDGVAGLEGWRWIFILEGLATVIMGACCFFFLIDTPTLSKRWLEPEEIRYLELSIFIKSGGGGREEAGAGGKVNWRDLKMNLTNWRIYVQAYFLVCQSALSYGIKFTLPTITKAMGFANTQAQLLSAPPYVAAAISAITFAKISDRFFWRMPFLAIPLAIVAIAYAIILSLNGALEAKKGVAYFSVVLAVVGIYPIQAAAASWNANNIAPASRRAIGIALMNCVGNVGGIVGSFMYLESEKPKYPTGFGLSLAFGGSGLIVALLLEWSYKSANARKAAIAEEAKTKYTEEELFNLGDRSPLFKYVL</sequence>
<dbReference type="InterPro" id="IPR020846">
    <property type="entry name" value="MFS_dom"/>
</dbReference>
<dbReference type="EMBL" id="MPDP01000005">
    <property type="protein sequence ID" value="KAK1498160.1"/>
    <property type="molecule type" value="Genomic_DNA"/>
</dbReference>
<dbReference type="PANTHER" id="PTHR43791">
    <property type="entry name" value="PERMEASE-RELATED"/>
    <property type="match status" value="1"/>
</dbReference>
<protein>
    <submittedName>
        <fullName evidence="8">Major facilitator superfamily transporter</fullName>
    </submittedName>
</protein>
<feature type="transmembrane region" description="Helical" evidence="6">
    <location>
        <begin position="370"/>
        <end position="392"/>
    </location>
</feature>
<feature type="transmembrane region" description="Helical" evidence="6">
    <location>
        <begin position="444"/>
        <end position="463"/>
    </location>
</feature>
<evidence type="ECO:0000256" key="5">
    <source>
        <dbReference type="ARBA" id="ARBA00023136"/>
    </source>
</evidence>
<organism evidence="8 9">
    <name type="scientific">Colletotrichum cuscutae</name>
    <dbReference type="NCBI Taxonomy" id="1209917"/>
    <lineage>
        <taxon>Eukaryota</taxon>
        <taxon>Fungi</taxon>
        <taxon>Dikarya</taxon>
        <taxon>Ascomycota</taxon>
        <taxon>Pezizomycotina</taxon>
        <taxon>Sordariomycetes</taxon>
        <taxon>Hypocreomycetidae</taxon>
        <taxon>Glomerellales</taxon>
        <taxon>Glomerellaceae</taxon>
        <taxon>Colletotrichum</taxon>
        <taxon>Colletotrichum acutatum species complex</taxon>
    </lineage>
</organism>
<reference evidence="8" key="1">
    <citation type="submission" date="2016-11" db="EMBL/GenBank/DDBJ databases">
        <title>The genome sequence of Colletotrichum cuscutae.</title>
        <authorList>
            <person name="Baroncelli R."/>
        </authorList>
    </citation>
    <scope>NUCLEOTIDE SEQUENCE</scope>
    <source>
        <strain evidence="8">IMI 304802</strain>
    </source>
</reference>
<dbReference type="PANTHER" id="PTHR43791:SF54">
    <property type="entry name" value="MAJOR FACILITATOR SUPERFAMILY (MFS) PROFILE DOMAIN-CONTAINING PROTEIN-RELATED"/>
    <property type="match status" value="1"/>
</dbReference>
<comment type="caution">
    <text evidence="8">The sequence shown here is derived from an EMBL/GenBank/DDBJ whole genome shotgun (WGS) entry which is preliminary data.</text>
</comment>
<feature type="transmembrane region" description="Helical" evidence="6">
    <location>
        <begin position="540"/>
        <end position="562"/>
    </location>
</feature>
<dbReference type="Gene3D" id="1.20.1250.20">
    <property type="entry name" value="MFS general substrate transporter like domains"/>
    <property type="match status" value="2"/>
</dbReference>
<proteinExistence type="predicted"/>
<dbReference type="GO" id="GO:0016020">
    <property type="term" value="C:membrane"/>
    <property type="evidence" value="ECO:0007669"/>
    <property type="project" value="UniProtKB-SubCell"/>
</dbReference>
<dbReference type="PROSITE" id="PS50850">
    <property type="entry name" value="MFS"/>
    <property type="match status" value="1"/>
</dbReference>
<keyword evidence="2" id="KW-0813">Transport</keyword>
<evidence type="ECO:0000259" key="7">
    <source>
        <dbReference type="PROSITE" id="PS50850"/>
    </source>
</evidence>
<dbReference type="SUPFAM" id="SSF103473">
    <property type="entry name" value="MFS general substrate transporter"/>
    <property type="match status" value="1"/>
</dbReference>
<feature type="transmembrane region" description="Helical" evidence="6">
    <location>
        <begin position="339"/>
        <end position="358"/>
    </location>
</feature>
<keyword evidence="9" id="KW-1185">Reference proteome</keyword>
<evidence type="ECO:0000256" key="6">
    <source>
        <dbReference type="SAM" id="Phobius"/>
    </source>
</evidence>
<feature type="transmembrane region" description="Helical" evidence="6">
    <location>
        <begin position="607"/>
        <end position="626"/>
    </location>
</feature>
<dbReference type="Pfam" id="PF07690">
    <property type="entry name" value="MFS_1"/>
    <property type="match status" value="1"/>
</dbReference>
<feature type="transmembrane region" description="Helical" evidence="6">
    <location>
        <begin position="483"/>
        <end position="500"/>
    </location>
</feature>
<evidence type="ECO:0000313" key="8">
    <source>
        <dbReference type="EMBL" id="KAK1498160.1"/>
    </source>
</evidence>
<evidence type="ECO:0000256" key="4">
    <source>
        <dbReference type="ARBA" id="ARBA00022989"/>
    </source>
</evidence>
<feature type="transmembrane region" description="Helical" evidence="6">
    <location>
        <begin position="275"/>
        <end position="295"/>
    </location>
</feature>
<dbReference type="InterPro" id="IPR011701">
    <property type="entry name" value="MFS"/>
</dbReference>
<dbReference type="InterPro" id="IPR036259">
    <property type="entry name" value="MFS_trans_sf"/>
</dbReference>
<evidence type="ECO:0000256" key="2">
    <source>
        <dbReference type="ARBA" id="ARBA00022448"/>
    </source>
</evidence>
<feature type="transmembrane region" description="Helical" evidence="6">
    <location>
        <begin position="307"/>
        <end position="327"/>
    </location>
</feature>
<dbReference type="FunFam" id="1.20.1250.20:FF:000034">
    <property type="entry name" value="MFS general substrate transporter"/>
    <property type="match status" value="1"/>
</dbReference>
<dbReference type="GO" id="GO:0022857">
    <property type="term" value="F:transmembrane transporter activity"/>
    <property type="evidence" value="ECO:0007669"/>
    <property type="project" value="InterPro"/>
</dbReference>
<dbReference type="FunFam" id="1.20.1250.20:FF:000364">
    <property type="entry name" value="MFS general substrate transporter"/>
    <property type="match status" value="1"/>
</dbReference>
<evidence type="ECO:0000256" key="3">
    <source>
        <dbReference type="ARBA" id="ARBA00022692"/>
    </source>
</evidence>
<feature type="transmembrane region" description="Helical" evidence="6">
    <location>
        <begin position="244"/>
        <end position="263"/>
    </location>
</feature>